<feature type="chain" id="PRO_5007859818" evidence="1">
    <location>
        <begin position="20"/>
        <end position="130"/>
    </location>
</feature>
<evidence type="ECO:0000313" key="2">
    <source>
        <dbReference type="EMBL" id="KZT61463.1"/>
    </source>
</evidence>
<protein>
    <submittedName>
        <fullName evidence="2">Uncharacterized protein</fullName>
    </submittedName>
</protein>
<dbReference type="AlphaFoldDB" id="A0A165J760"/>
<dbReference type="EMBL" id="KV423923">
    <property type="protein sequence ID" value="KZT61463.1"/>
    <property type="molecule type" value="Genomic_DNA"/>
</dbReference>
<sequence length="130" mass="14380">MWYFSVYFLALTFSGTAIATPTSPHHARQSAAPCTYYSCPLQGPKGIDLDITQREPDSNFNPVLVCDYGSSSCLYSNSSPTPLLCHRMDAPLLSASRRPIVSWDSPSAPLLWRMEVPSRPPNTSSSRILR</sequence>
<organism evidence="2 3">
    <name type="scientific">Calocera cornea HHB12733</name>
    <dbReference type="NCBI Taxonomy" id="1353952"/>
    <lineage>
        <taxon>Eukaryota</taxon>
        <taxon>Fungi</taxon>
        <taxon>Dikarya</taxon>
        <taxon>Basidiomycota</taxon>
        <taxon>Agaricomycotina</taxon>
        <taxon>Dacrymycetes</taxon>
        <taxon>Dacrymycetales</taxon>
        <taxon>Dacrymycetaceae</taxon>
        <taxon>Calocera</taxon>
    </lineage>
</organism>
<name>A0A165J760_9BASI</name>
<keyword evidence="1" id="KW-0732">Signal</keyword>
<reference evidence="2 3" key="1">
    <citation type="journal article" date="2016" name="Mol. Biol. Evol.">
        <title>Comparative Genomics of Early-Diverging Mushroom-Forming Fungi Provides Insights into the Origins of Lignocellulose Decay Capabilities.</title>
        <authorList>
            <person name="Nagy L.G."/>
            <person name="Riley R."/>
            <person name="Tritt A."/>
            <person name="Adam C."/>
            <person name="Daum C."/>
            <person name="Floudas D."/>
            <person name="Sun H."/>
            <person name="Yadav J.S."/>
            <person name="Pangilinan J."/>
            <person name="Larsson K.H."/>
            <person name="Matsuura K."/>
            <person name="Barry K."/>
            <person name="Labutti K."/>
            <person name="Kuo R."/>
            <person name="Ohm R.A."/>
            <person name="Bhattacharya S.S."/>
            <person name="Shirouzu T."/>
            <person name="Yoshinaga Y."/>
            <person name="Martin F.M."/>
            <person name="Grigoriev I.V."/>
            <person name="Hibbett D.S."/>
        </authorList>
    </citation>
    <scope>NUCLEOTIDE SEQUENCE [LARGE SCALE GENOMIC DNA]</scope>
    <source>
        <strain evidence="2 3">HHB12733</strain>
    </source>
</reference>
<dbReference type="InParanoid" id="A0A165J760"/>
<keyword evidence="3" id="KW-1185">Reference proteome</keyword>
<evidence type="ECO:0000256" key="1">
    <source>
        <dbReference type="SAM" id="SignalP"/>
    </source>
</evidence>
<accession>A0A165J760</accession>
<feature type="signal peptide" evidence="1">
    <location>
        <begin position="1"/>
        <end position="19"/>
    </location>
</feature>
<proteinExistence type="predicted"/>
<evidence type="ECO:0000313" key="3">
    <source>
        <dbReference type="Proteomes" id="UP000076842"/>
    </source>
</evidence>
<dbReference type="Proteomes" id="UP000076842">
    <property type="component" value="Unassembled WGS sequence"/>
</dbReference>
<gene>
    <name evidence="2" type="ORF">CALCODRAFT_491277</name>
</gene>